<gene>
    <name evidence="1" type="ORF">RT97_05035</name>
</gene>
<dbReference type="OrthoDB" id="8858663at2"/>
<dbReference type="EMBL" id="JXQQ01000010">
    <property type="protein sequence ID" value="KIQ35276.1"/>
    <property type="molecule type" value="Genomic_DNA"/>
</dbReference>
<sequence>MTTQQELTDEALSAMATEWRRRALAGDIHARGMAHELETELRRRAGAPFTNYDTLDLRPLEARIAPRRWWRFWPTR</sequence>
<dbReference type="AlphaFoldDB" id="A0A0D0MRY4"/>
<accession>A0A0D0MRY4</accession>
<dbReference type="RefSeq" id="WP_042577678.1">
    <property type="nucleotide sequence ID" value="NZ_JXQQ01000010.1"/>
</dbReference>
<evidence type="ECO:0000313" key="1">
    <source>
        <dbReference type="EMBL" id="KIQ35276.1"/>
    </source>
</evidence>
<dbReference type="Proteomes" id="UP000032067">
    <property type="component" value="Unassembled WGS sequence"/>
</dbReference>
<protein>
    <submittedName>
        <fullName evidence="1">Uncharacterized protein</fullName>
    </submittedName>
</protein>
<name>A0A0D0MRY4_VARPD</name>
<evidence type="ECO:0000313" key="2">
    <source>
        <dbReference type="Proteomes" id="UP000032067"/>
    </source>
</evidence>
<comment type="caution">
    <text evidence="1">The sequence shown here is derived from an EMBL/GenBank/DDBJ whole genome shotgun (WGS) entry which is preliminary data.</text>
</comment>
<proteinExistence type="predicted"/>
<reference evidence="1 2" key="1">
    <citation type="submission" date="2014-12" db="EMBL/GenBank/DDBJ databases">
        <title>16Stimator: statistical estimation of ribosomal gene copy numbers from draft genome assemblies.</title>
        <authorList>
            <person name="Perisin M.A."/>
            <person name="Vetter M."/>
            <person name="Gilbert J.A."/>
            <person name="Bergelson J."/>
        </authorList>
    </citation>
    <scope>NUCLEOTIDE SEQUENCE [LARGE SCALE GENOMIC DNA]</scope>
    <source>
        <strain evidence="1 2">MEDvA23</strain>
    </source>
</reference>
<organism evidence="1 2">
    <name type="scientific">Variovorax paradoxus</name>
    <dbReference type="NCBI Taxonomy" id="34073"/>
    <lineage>
        <taxon>Bacteria</taxon>
        <taxon>Pseudomonadati</taxon>
        <taxon>Pseudomonadota</taxon>
        <taxon>Betaproteobacteria</taxon>
        <taxon>Burkholderiales</taxon>
        <taxon>Comamonadaceae</taxon>
        <taxon>Variovorax</taxon>
    </lineage>
</organism>